<gene>
    <name evidence="1" type="ORF">XELAEV_18024509mg</name>
</gene>
<organism evidence="1 2">
    <name type="scientific">Xenopus laevis</name>
    <name type="common">African clawed frog</name>
    <dbReference type="NCBI Taxonomy" id="8355"/>
    <lineage>
        <taxon>Eukaryota</taxon>
        <taxon>Metazoa</taxon>
        <taxon>Chordata</taxon>
        <taxon>Craniata</taxon>
        <taxon>Vertebrata</taxon>
        <taxon>Euteleostomi</taxon>
        <taxon>Amphibia</taxon>
        <taxon>Batrachia</taxon>
        <taxon>Anura</taxon>
        <taxon>Pipoidea</taxon>
        <taxon>Pipidae</taxon>
        <taxon>Xenopodinae</taxon>
        <taxon>Xenopus</taxon>
        <taxon>Xenopus</taxon>
    </lineage>
</organism>
<protein>
    <submittedName>
        <fullName evidence="1">Uncharacterized protein</fullName>
    </submittedName>
</protein>
<reference evidence="2" key="1">
    <citation type="journal article" date="2016" name="Nature">
        <title>Genome evolution in the allotetraploid frog Xenopus laevis.</title>
        <authorList>
            <person name="Session A.M."/>
            <person name="Uno Y."/>
            <person name="Kwon T."/>
            <person name="Chapman J.A."/>
            <person name="Toyoda A."/>
            <person name="Takahashi S."/>
            <person name="Fukui A."/>
            <person name="Hikosaka A."/>
            <person name="Suzuki A."/>
            <person name="Kondo M."/>
            <person name="van Heeringen S.J."/>
            <person name="Quigley I."/>
            <person name="Heinz S."/>
            <person name="Ogino H."/>
            <person name="Ochi H."/>
            <person name="Hellsten U."/>
            <person name="Lyons J.B."/>
            <person name="Simakov O."/>
            <person name="Putnam N."/>
            <person name="Stites J."/>
            <person name="Kuroki Y."/>
            <person name="Tanaka T."/>
            <person name="Michiue T."/>
            <person name="Watanabe M."/>
            <person name="Bogdanovic O."/>
            <person name="Lister R."/>
            <person name="Georgiou G."/>
            <person name="Paranjpe S.S."/>
            <person name="van Kruijsbergen I."/>
            <person name="Shu S."/>
            <person name="Carlson J."/>
            <person name="Kinoshita T."/>
            <person name="Ohta Y."/>
            <person name="Mawaribuchi S."/>
            <person name="Jenkins J."/>
            <person name="Grimwood J."/>
            <person name="Schmutz J."/>
            <person name="Mitros T."/>
            <person name="Mozaffari S.V."/>
            <person name="Suzuki Y."/>
            <person name="Haramoto Y."/>
            <person name="Yamamoto T.S."/>
            <person name="Takagi C."/>
            <person name="Heald R."/>
            <person name="Miller K."/>
            <person name="Haudenschild C."/>
            <person name="Kitzman J."/>
            <person name="Nakayama T."/>
            <person name="Izutsu Y."/>
            <person name="Robert J."/>
            <person name="Fortriede J."/>
            <person name="Burns K."/>
            <person name="Lotay V."/>
            <person name="Karimi K."/>
            <person name="Yasuoka Y."/>
            <person name="Dichmann D.S."/>
            <person name="Flajnik M.F."/>
            <person name="Houston D.W."/>
            <person name="Shendure J."/>
            <person name="DuPasquier L."/>
            <person name="Vize P.D."/>
            <person name="Zorn A.M."/>
            <person name="Ito M."/>
            <person name="Marcotte E.M."/>
            <person name="Wallingford J.B."/>
            <person name="Ito Y."/>
            <person name="Asashima M."/>
            <person name="Ueno N."/>
            <person name="Matsuda Y."/>
            <person name="Veenstra G.J."/>
            <person name="Fujiyama A."/>
            <person name="Harland R.M."/>
            <person name="Taira M."/>
            <person name="Rokhsar D.S."/>
        </authorList>
    </citation>
    <scope>NUCLEOTIDE SEQUENCE [LARGE SCALE GENOMIC DNA]</scope>
    <source>
        <strain evidence="2">J</strain>
    </source>
</reference>
<evidence type="ECO:0000313" key="1">
    <source>
        <dbReference type="EMBL" id="OCT82001.1"/>
    </source>
</evidence>
<dbReference type="EMBL" id="CM004473">
    <property type="protein sequence ID" value="OCT82001.1"/>
    <property type="molecule type" value="Genomic_DNA"/>
</dbReference>
<proteinExistence type="predicted"/>
<sequence>MINSFPGWKEVPYCKERPTMERTKRFVAQVCRDLHLDFFTPTPYNSQNLPACYGSLIGVNTFPPFFL</sequence>
<evidence type="ECO:0000313" key="2">
    <source>
        <dbReference type="Proteomes" id="UP000694892"/>
    </source>
</evidence>
<name>A0A974D0L0_XENLA</name>
<dbReference type="AlphaFoldDB" id="A0A974D0L0"/>
<accession>A0A974D0L0</accession>
<dbReference type="Proteomes" id="UP000694892">
    <property type="component" value="Chromosome 4S"/>
</dbReference>